<dbReference type="Proteomes" id="UP000803884">
    <property type="component" value="Unassembled WGS sequence"/>
</dbReference>
<dbReference type="RefSeq" id="XP_069232762.1">
    <property type="nucleotide sequence ID" value="XM_069370482.1"/>
</dbReference>
<evidence type="ECO:0000313" key="4">
    <source>
        <dbReference type="Proteomes" id="UP000803884"/>
    </source>
</evidence>
<dbReference type="GeneID" id="96003320"/>
<reference evidence="3 4" key="1">
    <citation type="journal article" date="2020" name="Microbiol. Resour. Announc.">
        <title>Draft Genome Sequence of a Cladosporium Species Isolated from the Mesophotic Ascidian Didemnum maculosum.</title>
        <authorList>
            <person name="Gioti A."/>
            <person name="Siaperas R."/>
            <person name="Nikolaivits E."/>
            <person name="Le Goff G."/>
            <person name="Ouazzani J."/>
            <person name="Kotoulas G."/>
            <person name="Topakas E."/>
        </authorList>
    </citation>
    <scope>NUCLEOTIDE SEQUENCE [LARGE SCALE GENOMIC DNA]</scope>
    <source>
        <strain evidence="3 4">TM138-S3</strain>
    </source>
</reference>
<feature type="compositionally biased region" description="Polar residues" evidence="1">
    <location>
        <begin position="121"/>
        <end position="145"/>
    </location>
</feature>
<dbReference type="EMBL" id="JAAQHG020000004">
    <property type="protein sequence ID" value="KAL1589657.1"/>
    <property type="molecule type" value="Genomic_DNA"/>
</dbReference>
<comment type="caution">
    <text evidence="3">The sequence shown here is derived from an EMBL/GenBank/DDBJ whole genome shotgun (WGS) entry which is preliminary data.</text>
</comment>
<feature type="transmembrane region" description="Helical" evidence="2">
    <location>
        <begin position="29"/>
        <end position="51"/>
    </location>
</feature>
<evidence type="ECO:0000256" key="1">
    <source>
        <dbReference type="SAM" id="MobiDB-lite"/>
    </source>
</evidence>
<evidence type="ECO:0000256" key="2">
    <source>
        <dbReference type="SAM" id="Phobius"/>
    </source>
</evidence>
<feature type="region of interest" description="Disordered" evidence="1">
    <location>
        <begin position="53"/>
        <end position="145"/>
    </location>
</feature>
<name>A0AB34L0U3_9PEZI</name>
<accession>A0AB34L0U3</accession>
<dbReference type="AlphaFoldDB" id="A0AB34L0U3"/>
<keyword evidence="4" id="KW-1185">Reference proteome</keyword>
<organism evidence="3 4">
    <name type="scientific">Cladosporium halotolerans</name>
    <dbReference type="NCBI Taxonomy" id="1052096"/>
    <lineage>
        <taxon>Eukaryota</taxon>
        <taxon>Fungi</taxon>
        <taxon>Dikarya</taxon>
        <taxon>Ascomycota</taxon>
        <taxon>Pezizomycotina</taxon>
        <taxon>Dothideomycetes</taxon>
        <taxon>Dothideomycetidae</taxon>
        <taxon>Cladosporiales</taxon>
        <taxon>Cladosporiaceae</taxon>
        <taxon>Cladosporium</taxon>
    </lineage>
</organism>
<keyword evidence="2" id="KW-1133">Transmembrane helix</keyword>
<feature type="compositionally biased region" description="Polar residues" evidence="1">
    <location>
        <begin position="94"/>
        <end position="113"/>
    </location>
</feature>
<keyword evidence="2" id="KW-0472">Membrane</keyword>
<proteinExistence type="predicted"/>
<keyword evidence="2" id="KW-0812">Transmembrane</keyword>
<protein>
    <submittedName>
        <fullName evidence="3">Uncharacterized protein</fullName>
    </submittedName>
</protein>
<sequence>MNNTSDDLGPSARPPDNDFNVHQSSLHEVIIGTLALFLALATLAISLVHLLQRRRNRREQRDLESGQSGTSMPQYPPARRGSDTSRAISRARSDQTLHASPATNVQAGDSHISNLHPGQAPAQSVQPDISNQPTRNATSDTLSPT</sequence>
<gene>
    <name evidence="3" type="ORF">WHR41_01876</name>
</gene>
<evidence type="ECO:0000313" key="3">
    <source>
        <dbReference type="EMBL" id="KAL1589657.1"/>
    </source>
</evidence>